<accession>A0A6P9A8L3</accession>
<dbReference type="GO" id="GO:0008270">
    <property type="term" value="F:zinc ion binding"/>
    <property type="evidence" value="ECO:0007669"/>
    <property type="project" value="UniProtKB-KW"/>
</dbReference>
<feature type="domain" description="FLYWCH-type" evidence="4">
    <location>
        <begin position="12"/>
        <end position="66"/>
    </location>
</feature>
<dbReference type="Proteomes" id="UP000515158">
    <property type="component" value="Unplaced"/>
</dbReference>
<evidence type="ECO:0000313" key="6">
    <source>
        <dbReference type="Proteomes" id="UP000515158"/>
    </source>
</evidence>
<sequence>MFSRHAVGQRVGSACYFLNGFKFYKNKEKNGKVYYNCSQKFKGCKATASSEVNNSNLVPVEESHNHSTDSKQEEAKELIKTIVDDCIASPRQTIHAVFNKHMAKIDDGELIQLVTVKKVRDQLRYKMARPPRPDSLYHAARLLEENGRWGRTSLDEEELYRGSCGTAADTSLIFASNRMLSICNSGDTFAADGTFYSVPNVPGGKQIFILAVFQFGQVWPLALIIMGSKSQVAYQAVMEKLRDLGIKPKKMITDWEPAQRNAWRKIFKAIDIWGCIWHFQRVSGRV</sequence>
<keyword evidence="2" id="KW-0863">Zinc-finger</keyword>
<dbReference type="Pfam" id="PF10551">
    <property type="entry name" value="MULE"/>
    <property type="match status" value="1"/>
</dbReference>
<feature type="domain" description="MULE transposase" evidence="5">
    <location>
        <begin position="210"/>
        <end position="279"/>
    </location>
</feature>
<dbReference type="KEGG" id="tpal:117653084"/>
<organism evidence="7">
    <name type="scientific">Thrips palmi</name>
    <name type="common">Melon thrips</name>
    <dbReference type="NCBI Taxonomy" id="161013"/>
    <lineage>
        <taxon>Eukaryota</taxon>
        <taxon>Metazoa</taxon>
        <taxon>Ecdysozoa</taxon>
        <taxon>Arthropoda</taxon>
        <taxon>Hexapoda</taxon>
        <taxon>Insecta</taxon>
        <taxon>Pterygota</taxon>
        <taxon>Neoptera</taxon>
        <taxon>Paraneoptera</taxon>
        <taxon>Thysanoptera</taxon>
        <taxon>Terebrantia</taxon>
        <taxon>Thripoidea</taxon>
        <taxon>Thripidae</taxon>
        <taxon>Thrips</taxon>
    </lineage>
</organism>
<keyword evidence="1" id="KW-0479">Metal-binding</keyword>
<evidence type="ECO:0000256" key="2">
    <source>
        <dbReference type="ARBA" id="ARBA00022771"/>
    </source>
</evidence>
<proteinExistence type="predicted"/>
<evidence type="ECO:0000256" key="1">
    <source>
        <dbReference type="ARBA" id="ARBA00022723"/>
    </source>
</evidence>
<evidence type="ECO:0000259" key="5">
    <source>
        <dbReference type="Pfam" id="PF10551"/>
    </source>
</evidence>
<name>A0A6P9A8L3_THRPL</name>
<reference evidence="7" key="1">
    <citation type="submission" date="2025-08" db="UniProtKB">
        <authorList>
            <consortium name="RefSeq"/>
        </authorList>
    </citation>
    <scope>IDENTIFICATION</scope>
    <source>
        <tissue evidence="7">Total insect</tissue>
    </source>
</reference>
<evidence type="ECO:0000256" key="3">
    <source>
        <dbReference type="ARBA" id="ARBA00022833"/>
    </source>
</evidence>
<dbReference type="InterPro" id="IPR018289">
    <property type="entry name" value="MULE_transposase_dom"/>
</dbReference>
<dbReference type="InterPro" id="IPR007588">
    <property type="entry name" value="Znf_FLYWCH"/>
</dbReference>
<keyword evidence="3" id="KW-0862">Zinc</keyword>
<protein>
    <submittedName>
        <fullName evidence="7">Uncharacterized protein LOC117653084 isoform X1</fullName>
    </submittedName>
</protein>
<dbReference type="InParanoid" id="A0A6P9A8L3"/>
<dbReference type="Gene3D" id="2.20.25.240">
    <property type="match status" value="1"/>
</dbReference>
<dbReference type="Pfam" id="PF04500">
    <property type="entry name" value="FLYWCH"/>
    <property type="match status" value="1"/>
</dbReference>
<keyword evidence="6" id="KW-1185">Reference proteome</keyword>
<dbReference type="AlphaFoldDB" id="A0A6P9A8L3"/>
<gene>
    <name evidence="7" type="primary">LOC117653084</name>
</gene>
<dbReference type="GeneID" id="117653084"/>
<dbReference type="RefSeq" id="XP_034254347.1">
    <property type="nucleotide sequence ID" value="XM_034398456.1"/>
</dbReference>
<dbReference type="OrthoDB" id="6617569at2759"/>
<evidence type="ECO:0000313" key="7">
    <source>
        <dbReference type="RefSeq" id="XP_034254347.1"/>
    </source>
</evidence>
<evidence type="ECO:0000259" key="4">
    <source>
        <dbReference type="Pfam" id="PF04500"/>
    </source>
</evidence>